<gene>
    <name evidence="3" type="ORF">DKT69_19950</name>
</gene>
<dbReference type="Pfam" id="PF00441">
    <property type="entry name" value="Acyl-CoA_dh_1"/>
    <property type="match status" value="1"/>
</dbReference>
<dbReference type="InterPro" id="IPR009075">
    <property type="entry name" value="AcylCo_DH/oxidase_C"/>
</dbReference>
<dbReference type="Gene3D" id="1.20.140.10">
    <property type="entry name" value="Butyryl-CoA Dehydrogenase, subunit A, domain 3"/>
    <property type="match status" value="2"/>
</dbReference>
<protein>
    <recommendedName>
        <fullName evidence="2">Acyl-CoA dehydrogenase/oxidase C-terminal domain-containing protein</fullName>
    </recommendedName>
</protein>
<comment type="caution">
    <text evidence="3">The sequence shown here is derived from an EMBL/GenBank/DDBJ whole genome shotgun (WGS) entry which is preliminary data.</text>
</comment>
<dbReference type="InterPro" id="IPR036250">
    <property type="entry name" value="AcylCo_DH-like_C"/>
</dbReference>
<sequence length="266" mass="27787">MTEVAAFTSSIRSIVADHCSPGPWRPGSTEDDRLPALRKHLDSAGWFDLADDPQALPFLGPAAVELGRGPAALHELDALLGGSPYVSGMTRYAEPGDRAIVPGGDGLRVATIAAVKPVPYGDCIAAARAHIDGGELMDPAEAGRREAAWVTATVGYLAGLTAEALRLALEHTTTRQAFGGTLAGLDSVQQRLADAALCADGLLLLAEGSPDLDALAYAGPAACAALAECHQVVGAIGYTLEFPLQRYSRRARAIHLWADAWIEARS</sequence>
<name>A0A317DL45_9ACTN</name>
<dbReference type="RefSeq" id="WP_109803075.1">
    <property type="nucleotide sequence ID" value="NZ_QGKS01000258.1"/>
</dbReference>
<dbReference type="SUPFAM" id="SSF47203">
    <property type="entry name" value="Acyl-CoA dehydrogenase C-terminal domain-like"/>
    <property type="match status" value="1"/>
</dbReference>
<evidence type="ECO:0000313" key="3">
    <source>
        <dbReference type="EMBL" id="PWR13645.1"/>
    </source>
</evidence>
<reference evidence="3 4" key="1">
    <citation type="submission" date="2018-05" db="EMBL/GenBank/DDBJ databases">
        <title>Micromonosporas from Atacama Desert.</title>
        <authorList>
            <person name="Carro L."/>
            <person name="Golinska P."/>
            <person name="Klenk H.-P."/>
            <person name="Goodfellow M."/>
        </authorList>
    </citation>
    <scope>NUCLEOTIDE SEQUENCE [LARGE SCALE GENOMIC DNA]</scope>
    <source>
        <strain evidence="3 4">4G51</strain>
    </source>
</reference>
<feature type="domain" description="Acyl-CoA dehydrogenase/oxidase C-terminal" evidence="2">
    <location>
        <begin position="154"/>
        <end position="206"/>
    </location>
</feature>
<dbReference type="EMBL" id="QGKS01000258">
    <property type="protein sequence ID" value="PWR13645.1"/>
    <property type="molecule type" value="Genomic_DNA"/>
</dbReference>
<dbReference type="GO" id="GO:0016627">
    <property type="term" value="F:oxidoreductase activity, acting on the CH-CH group of donors"/>
    <property type="evidence" value="ECO:0007669"/>
    <property type="project" value="InterPro"/>
</dbReference>
<dbReference type="AlphaFoldDB" id="A0A317DL45"/>
<proteinExistence type="predicted"/>
<dbReference type="Proteomes" id="UP000246050">
    <property type="component" value="Unassembled WGS sequence"/>
</dbReference>
<evidence type="ECO:0000259" key="2">
    <source>
        <dbReference type="Pfam" id="PF00441"/>
    </source>
</evidence>
<evidence type="ECO:0000313" key="4">
    <source>
        <dbReference type="Proteomes" id="UP000246050"/>
    </source>
</evidence>
<evidence type="ECO:0000256" key="1">
    <source>
        <dbReference type="ARBA" id="ARBA00022630"/>
    </source>
</evidence>
<organism evidence="3 4">
    <name type="scientific">Micromonospora sicca</name>
    <dbReference type="NCBI Taxonomy" id="2202420"/>
    <lineage>
        <taxon>Bacteria</taxon>
        <taxon>Bacillati</taxon>
        <taxon>Actinomycetota</taxon>
        <taxon>Actinomycetes</taxon>
        <taxon>Micromonosporales</taxon>
        <taxon>Micromonosporaceae</taxon>
        <taxon>Micromonospora</taxon>
    </lineage>
</organism>
<accession>A0A317DL45</accession>
<keyword evidence="1" id="KW-0285">Flavoprotein</keyword>
<dbReference type="OrthoDB" id="4482635at2"/>